<protein>
    <submittedName>
        <fullName evidence="1">Uncharacterized protein</fullName>
    </submittedName>
</protein>
<proteinExistence type="predicted"/>
<comment type="caution">
    <text evidence="1">The sequence shown here is derived from an EMBL/GenBank/DDBJ whole genome shotgun (WGS) entry which is preliminary data.</text>
</comment>
<sequence>MLDIFPDENGAHVQSRPSAYFQSNIYIIDLETNAPHTISKFGTNPQDSSLSLAETDVLEEDGYINMVRQLSMPHLKPVLQTKAGKLSNGRGICYDLSTVLHKRPGMLTERAKNRNNCRRINLSQLLPPSGLRSRFLLFSGLSPVVINGLGSAFWMNPEFFEIHLNSSKSSSLLHDYKQSSTQNTHCIKKSLASMRWFRSVTDPAFDPPIDKQQEGYFCGILSKFGLWGRLPTFEAYIYPLVNLFRRRIHILVNVDDSYEAGDHESGFISAWEERITVYCAKENDCPAVVIILLDPRPDGSQSSETEGVQHDNKSDSQTKHETAEWIEETCSITRPPRDLLNNIFDGTPLTATKIENLVPFSIPLPKETLERLEICLYNSDGLDSGMSLMKELMQIIRLDTVEFLQSVRDLLLQIQRSSIETKVSNKQLRYWRNQLRNLSVQLHTMQIELCEFEDTLKLIHSCHGGTLSTPISKSDLLRTIELVDRTSTAIQSDLQFSQYGGILGRLGIVITGISFIAPVSRIQINGVQSFFSYRTMFITALIVGAIAGMAGLIFYGSTIIHIIEERYEFIRWDEPRRLVGRGYISMRRNTRKPLRSAIELGQTVPIVVLLIVIIWPRNGFLALLYVVLFIFIMFAIGWSMVMSDATKSRGEKSKKKGKRTPAKEKVQTADISSIGSKIPETSKPKKRSGVLKMMGTGLFVFLTGHKRKRTVPYHRRMDLETLAEETTSEEDIASGEDARFASRSKNSTHGSILDRTSRNRTLVIGD</sequence>
<name>A0ACB6R9I5_9PLEO</name>
<evidence type="ECO:0000313" key="2">
    <source>
        <dbReference type="Proteomes" id="UP000799755"/>
    </source>
</evidence>
<keyword evidence="2" id="KW-1185">Reference proteome</keyword>
<accession>A0ACB6R9I5</accession>
<reference evidence="1" key="1">
    <citation type="journal article" date="2020" name="Stud. Mycol.">
        <title>101 Dothideomycetes genomes: a test case for predicting lifestyles and emergence of pathogens.</title>
        <authorList>
            <person name="Haridas S."/>
            <person name="Albert R."/>
            <person name="Binder M."/>
            <person name="Bloem J."/>
            <person name="Labutti K."/>
            <person name="Salamov A."/>
            <person name="Andreopoulos B."/>
            <person name="Baker S."/>
            <person name="Barry K."/>
            <person name="Bills G."/>
            <person name="Bluhm B."/>
            <person name="Cannon C."/>
            <person name="Castanera R."/>
            <person name="Culley D."/>
            <person name="Daum C."/>
            <person name="Ezra D."/>
            <person name="Gonzalez J."/>
            <person name="Henrissat B."/>
            <person name="Kuo A."/>
            <person name="Liang C."/>
            <person name="Lipzen A."/>
            <person name="Lutzoni F."/>
            <person name="Magnuson J."/>
            <person name="Mondo S."/>
            <person name="Nolan M."/>
            <person name="Ohm R."/>
            <person name="Pangilinan J."/>
            <person name="Park H.-J."/>
            <person name="Ramirez L."/>
            <person name="Alfaro M."/>
            <person name="Sun H."/>
            <person name="Tritt A."/>
            <person name="Yoshinaga Y."/>
            <person name="Zwiers L.-H."/>
            <person name="Turgeon B."/>
            <person name="Goodwin S."/>
            <person name="Spatafora J."/>
            <person name="Crous P."/>
            <person name="Grigoriev I."/>
        </authorList>
    </citation>
    <scope>NUCLEOTIDE SEQUENCE</scope>
    <source>
        <strain evidence="1">ATCC 200398</strain>
    </source>
</reference>
<dbReference type="EMBL" id="MU003497">
    <property type="protein sequence ID" value="KAF2474995.1"/>
    <property type="molecule type" value="Genomic_DNA"/>
</dbReference>
<gene>
    <name evidence="1" type="ORF">BDR25DRAFT_113429</name>
</gene>
<dbReference type="Proteomes" id="UP000799755">
    <property type="component" value="Unassembled WGS sequence"/>
</dbReference>
<evidence type="ECO:0000313" key="1">
    <source>
        <dbReference type="EMBL" id="KAF2474995.1"/>
    </source>
</evidence>
<organism evidence="1 2">
    <name type="scientific">Lindgomyces ingoldianus</name>
    <dbReference type="NCBI Taxonomy" id="673940"/>
    <lineage>
        <taxon>Eukaryota</taxon>
        <taxon>Fungi</taxon>
        <taxon>Dikarya</taxon>
        <taxon>Ascomycota</taxon>
        <taxon>Pezizomycotina</taxon>
        <taxon>Dothideomycetes</taxon>
        <taxon>Pleosporomycetidae</taxon>
        <taxon>Pleosporales</taxon>
        <taxon>Lindgomycetaceae</taxon>
        <taxon>Lindgomyces</taxon>
    </lineage>
</organism>